<keyword evidence="7" id="KW-1185">Reference proteome</keyword>
<dbReference type="EMBL" id="VIFY01000097">
    <property type="protein sequence ID" value="TQB70741.1"/>
    <property type="molecule type" value="Genomic_DNA"/>
</dbReference>
<reference evidence="6 7" key="1">
    <citation type="submission" date="2019-06" db="EMBL/GenBank/DDBJ databases">
        <title>Wine fermentation using esterase from Monascus purpureus.</title>
        <authorList>
            <person name="Geng C."/>
            <person name="Zhang Y."/>
        </authorList>
    </citation>
    <scope>NUCLEOTIDE SEQUENCE [LARGE SCALE GENOMIC DNA]</scope>
    <source>
        <strain evidence="6">HQ1</strain>
    </source>
</reference>
<comment type="function">
    <text evidence="4">Component of the Mediator complex, a coactivator involved in the regulated transcription of nearly all RNA polymerase II-dependent genes. Mediator functions as a bridge to convey information from gene-specific regulatory proteins to the basal RNA polymerase II transcription machinery. Mediator is recruited to promoters by direct interactions with regulatory proteins and serves as a scaffold for the assembly of a functional preinitiation complex with RNA polymerase II and the general transcription factors.</text>
</comment>
<dbReference type="GO" id="GO:0003712">
    <property type="term" value="F:transcription coregulator activity"/>
    <property type="evidence" value="ECO:0007669"/>
    <property type="project" value="InterPro"/>
</dbReference>
<organism evidence="6 7">
    <name type="scientific">Monascus purpureus</name>
    <name type="common">Red mold</name>
    <name type="synonym">Monascus anka</name>
    <dbReference type="NCBI Taxonomy" id="5098"/>
    <lineage>
        <taxon>Eukaryota</taxon>
        <taxon>Fungi</taxon>
        <taxon>Dikarya</taxon>
        <taxon>Ascomycota</taxon>
        <taxon>Pezizomycotina</taxon>
        <taxon>Eurotiomycetes</taxon>
        <taxon>Eurotiomycetidae</taxon>
        <taxon>Eurotiales</taxon>
        <taxon>Aspergillaceae</taxon>
        <taxon>Monascus</taxon>
    </lineage>
</organism>
<evidence type="ECO:0000256" key="3">
    <source>
        <dbReference type="ARBA" id="ARBA00023242"/>
    </source>
</evidence>
<feature type="region of interest" description="Disordered" evidence="5">
    <location>
        <begin position="89"/>
        <end position="114"/>
    </location>
</feature>
<keyword evidence="4" id="KW-0010">Activator</keyword>
<evidence type="ECO:0000313" key="6">
    <source>
        <dbReference type="EMBL" id="TQB70741.1"/>
    </source>
</evidence>
<proteinExistence type="inferred from homology"/>
<evidence type="ECO:0000256" key="2">
    <source>
        <dbReference type="ARBA" id="ARBA00010743"/>
    </source>
</evidence>
<evidence type="ECO:0000256" key="4">
    <source>
        <dbReference type="RuleBase" id="RU364152"/>
    </source>
</evidence>
<dbReference type="GO" id="GO:0016592">
    <property type="term" value="C:mediator complex"/>
    <property type="evidence" value="ECO:0007669"/>
    <property type="project" value="InterPro"/>
</dbReference>
<dbReference type="GO" id="GO:0006357">
    <property type="term" value="P:regulation of transcription by RNA polymerase II"/>
    <property type="evidence" value="ECO:0007669"/>
    <property type="project" value="InterPro"/>
</dbReference>
<gene>
    <name evidence="4" type="primary">MED20</name>
    <name evidence="6" type="ORF">MPDQ_008152</name>
</gene>
<accession>A0A507QUL0</accession>
<feature type="compositionally biased region" description="Polar residues" evidence="5">
    <location>
        <begin position="92"/>
        <end position="102"/>
    </location>
</feature>
<sequence length="372" mass="40456">MPLTGVFFVPSNPNSLTALATITERLRSAFPHEQLLPTGRWAAEHKLMRDTPSCVPASANASAAQRPLKPRYLQFLSLSHYPNHGFIYTSEPAENQSPSSAQRHPIPTAGQTTSVAAVQPAQALGHVATAPVPSAAQNTNTNLPSPGHSDMIMTTVPLSSCATLFNHFVYACQPFWCHRHTVTVPAGFVYDVGDFRVRLGDVRQTQPTARVRGTVVEIEWKGPSLVSSIIAQRANGTASTDGHGTTIGIGGDDDADSGIDLNLPFLPSDIEDADVDADYAATAALIREFWDRLGISGAREAILVSDLGKEVKAQLQTLKRASKDKDKYRKAVNHTPRHDVDIWDLSGKREDADPEAGVDLARQFMEIFRFNR</sequence>
<name>A0A507QUL0_MONPU</name>
<dbReference type="InterPro" id="IPR013921">
    <property type="entry name" value="Mediator_Med20"/>
</dbReference>
<dbReference type="Proteomes" id="UP000319663">
    <property type="component" value="Unassembled WGS sequence"/>
</dbReference>
<comment type="caution">
    <text evidence="6">The sequence shown here is derived from an EMBL/GenBank/DDBJ whole genome shotgun (WGS) entry which is preliminary data.</text>
</comment>
<evidence type="ECO:0000256" key="1">
    <source>
        <dbReference type="ARBA" id="ARBA00004123"/>
    </source>
</evidence>
<comment type="subunit">
    <text evidence="4">Component of the Mediator complex.</text>
</comment>
<dbReference type="AlphaFoldDB" id="A0A507QUL0"/>
<comment type="subcellular location">
    <subcellularLocation>
        <location evidence="1 4">Nucleus</location>
    </subcellularLocation>
</comment>
<protein>
    <recommendedName>
        <fullName evidence="4">Mediator of RNA polymerase II transcription subunit 20</fullName>
    </recommendedName>
    <alternativeName>
        <fullName evidence="4">Mediator complex subunit 20</fullName>
    </alternativeName>
</protein>
<keyword evidence="3 4" id="KW-0539">Nucleus</keyword>
<keyword evidence="4" id="KW-0805">Transcription regulation</keyword>
<dbReference type="Pfam" id="PF08612">
    <property type="entry name" value="Med20"/>
    <property type="match status" value="1"/>
</dbReference>
<evidence type="ECO:0000313" key="7">
    <source>
        <dbReference type="Proteomes" id="UP000319663"/>
    </source>
</evidence>
<keyword evidence="4" id="KW-0804">Transcription</keyword>
<comment type="similarity">
    <text evidence="2 4">Belongs to the Mediator complex subunit 20 family.</text>
</comment>
<evidence type="ECO:0000256" key="5">
    <source>
        <dbReference type="SAM" id="MobiDB-lite"/>
    </source>
</evidence>